<dbReference type="InterPro" id="IPR015867">
    <property type="entry name" value="N-reg_PII/ATP_PRibTrfase_C"/>
</dbReference>
<reference evidence="7 8" key="1">
    <citation type="submission" date="2020-04" db="EMBL/GenBank/DDBJ databases">
        <title>Flammeovirga sp. SR4, a novel species isolated from seawater.</title>
        <authorList>
            <person name="Wang X."/>
        </authorList>
    </citation>
    <scope>NUCLEOTIDE SEQUENCE [LARGE SCALE GENOMIC DNA]</scope>
    <source>
        <strain evidence="7 8">ATCC 23126</strain>
    </source>
</reference>
<proteinExistence type="inferred from homology"/>
<dbReference type="InterPro" id="IPR036069">
    <property type="entry name" value="DUF34/NIF3_sf"/>
</dbReference>
<dbReference type="AlphaFoldDB" id="A0A7X9RSI8"/>
<name>A0A7X9RSI8_9BACT</name>
<organism evidence="7 8">
    <name type="scientific">Flammeovirga aprica JL-4</name>
    <dbReference type="NCBI Taxonomy" id="694437"/>
    <lineage>
        <taxon>Bacteria</taxon>
        <taxon>Pseudomonadati</taxon>
        <taxon>Bacteroidota</taxon>
        <taxon>Cytophagia</taxon>
        <taxon>Cytophagales</taxon>
        <taxon>Flammeovirgaceae</taxon>
        <taxon>Flammeovirga</taxon>
    </lineage>
</organism>
<evidence type="ECO:0000256" key="4">
    <source>
        <dbReference type="ARBA" id="ARBA00022723"/>
    </source>
</evidence>
<evidence type="ECO:0000313" key="8">
    <source>
        <dbReference type="Proteomes" id="UP000576082"/>
    </source>
</evidence>
<protein>
    <recommendedName>
        <fullName evidence="3 5">GTP cyclohydrolase 1 type 2 homolog</fullName>
    </recommendedName>
</protein>
<keyword evidence="4 5" id="KW-0479">Metal-binding</keyword>
<dbReference type="SUPFAM" id="SSF102705">
    <property type="entry name" value="NIF3 (NGG1p interacting factor 3)-like"/>
    <property type="match status" value="1"/>
</dbReference>
<evidence type="ECO:0000256" key="6">
    <source>
        <dbReference type="PIRSR" id="PIRSR602678-1"/>
    </source>
</evidence>
<comment type="similarity">
    <text evidence="1 5">Belongs to the GTP cyclohydrolase I type 2/NIF3 family.</text>
</comment>
<dbReference type="PANTHER" id="PTHR13799">
    <property type="entry name" value="NGG1 INTERACTING FACTOR 3"/>
    <property type="match status" value="1"/>
</dbReference>
<evidence type="ECO:0000256" key="3">
    <source>
        <dbReference type="ARBA" id="ARBA00022112"/>
    </source>
</evidence>
<comment type="caution">
    <text evidence="7">The sequence shown here is derived from an EMBL/GenBank/DDBJ whole genome shotgun (WGS) entry which is preliminary data.</text>
</comment>
<evidence type="ECO:0000313" key="7">
    <source>
        <dbReference type="EMBL" id="NME67126.1"/>
    </source>
</evidence>
<feature type="binding site" evidence="6">
    <location>
        <position position="65"/>
    </location>
    <ligand>
        <name>a divalent metal cation</name>
        <dbReference type="ChEBI" id="CHEBI:60240"/>
        <label>1</label>
    </ligand>
</feature>
<dbReference type="Gene3D" id="3.40.1390.30">
    <property type="entry name" value="NIF3 (NGG1p interacting factor 3)-like"/>
    <property type="match status" value="1"/>
</dbReference>
<gene>
    <name evidence="7" type="ORF">HHU12_04025</name>
</gene>
<dbReference type="Gene3D" id="3.30.70.120">
    <property type="match status" value="1"/>
</dbReference>
<dbReference type="InterPro" id="IPR002678">
    <property type="entry name" value="DUF34/NIF3"/>
</dbReference>
<feature type="binding site" evidence="6">
    <location>
        <position position="64"/>
    </location>
    <ligand>
        <name>a divalent metal cation</name>
        <dbReference type="ChEBI" id="CHEBI:60240"/>
        <label>2</label>
    </ligand>
</feature>
<feature type="binding site" evidence="6">
    <location>
        <position position="327"/>
    </location>
    <ligand>
        <name>a divalent metal cation</name>
        <dbReference type="ChEBI" id="CHEBI:60240"/>
        <label>1</label>
    </ligand>
</feature>
<dbReference type="EMBL" id="JABANE010000007">
    <property type="protein sequence ID" value="NME67126.1"/>
    <property type="molecule type" value="Genomic_DNA"/>
</dbReference>
<comment type="subunit">
    <text evidence="2">Homohexamer.</text>
</comment>
<evidence type="ECO:0000256" key="1">
    <source>
        <dbReference type="ARBA" id="ARBA00006964"/>
    </source>
</evidence>
<dbReference type="FunFam" id="3.40.1390.30:FF:000001">
    <property type="entry name" value="GTP cyclohydrolase 1 type 2"/>
    <property type="match status" value="1"/>
</dbReference>
<dbReference type="NCBIfam" id="TIGR00486">
    <property type="entry name" value="YbgI_SA1388"/>
    <property type="match status" value="1"/>
</dbReference>
<feature type="binding site" evidence="6">
    <location>
        <position position="331"/>
    </location>
    <ligand>
        <name>a divalent metal cation</name>
        <dbReference type="ChEBI" id="CHEBI:60240"/>
        <label>1</label>
    </ligand>
</feature>
<accession>A0A7X9RSI8</accession>
<dbReference type="GO" id="GO:0005737">
    <property type="term" value="C:cytoplasm"/>
    <property type="evidence" value="ECO:0007669"/>
    <property type="project" value="TreeGrafter"/>
</dbReference>
<evidence type="ECO:0000256" key="5">
    <source>
        <dbReference type="PIRNR" id="PIRNR037489"/>
    </source>
</evidence>
<dbReference type="Pfam" id="PF01784">
    <property type="entry name" value="DUF34_NIF3"/>
    <property type="match status" value="1"/>
</dbReference>
<dbReference type="PIRSF" id="PIRSF037489">
    <property type="entry name" value="UCP037489_NIF3_YqfO"/>
    <property type="match status" value="1"/>
</dbReference>
<dbReference type="InterPro" id="IPR017221">
    <property type="entry name" value="DUF34/NIF3_bac"/>
</dbReference>
<feature type="binding site" evidence="6">
    <location>
        <position position="103"/>
    </location>
    <ligand>
        <name>a divalent metal cation</name>
        <dbReference type="ChEBI" id="CHEBI:60240"/>
        <label>1</label>
    </ligand>
</feature>
<keyword evidence="8" id="KW-1185">Reference proteome</keyword>
<dbReference type="PANTHER" id="PTHR13799:SF14">
    <property type="entry name" value="GTP CYCLOHYDROLASE 1 TYPE 2 HOMOLOG"/>
    <property type="match status" value="1"/>
</dbReference>
<dbReference type="RefSeq" id="WP_169655241.1">
    <property type="nucleotide sequence ID" value="NZ_JABANE010000007.1"/>
</dbReference>
<evidence type="ECO:0000256" key="2">
    <source>
        <dbReference type="ARBA" id="ARBA00011643"/>
    </source>
</evidence>
<sequence length="365" mass="40286">MKVKEIIKILEELAPAQYQESYDNAGLITGSGQEEVKNVLVTLDCTEEIVEEAIQKDCNLIVAHHPIVFKGLKRLNGKDYVERTVIKAIKNDICIFAIHTNLDNMIHGVNKKIADLIGLENVKILSPIRNNQLFLSTYVPVDAIDKVQNALATAGAGKIGNYDGCNFQLEGKGSFTPNENANPTIGFKGKQESVKEIKIEVQFPTHLKGKVLTALQSSHPYEEVVYQLQILESTSKDIGSGMYGTLPSPISETELLQRLKTVFRAGVIKHTPLRNKMVSKVALCGGAGSFLLRNAIGVNADFFVSGDFKYHEFFDAEGKIVIADIGHYESEQFTSDLLVDHLSEQFPSISFIKTAINTNPVQCFV</sequence>
<dbReference type="GO" id="GO:0046872">
    <property type="term" value="F:metal ion binding"/>
    <property type="evidence" value="ECO:0007669"/>
    <property type="project" value="UniProtKB-UniRule"/>
</dbReference>
<dbReference type="Proteomes" id="UP000576082">
    <property type="component" value="Unassembled WGS sequence"/>
</dbReference>